<evidence type="ECO:0000256" key="6">
    <source>
        <dbReference type="ARBA" id="ARBA00022918"/>
    </source>
</evidence>
<keyword evidence="2" id="KW-0548">Nucleotidyltransferase</keyword>
<keyword evidence="4" id="KW-0255">Endonuclease</keyword>
<dbReference type="PANTHER" id="PTHR37984">
    <property type="entry name" value="PROTEIN CBG26694"/>
    <property type="match status" value="1"/>
</dbReference>
<dbReference type="PROSITE" id="PS50878">
    <property type="entry name" value="RT_POL"/>
    <property type="match status" value="1"/>
</dbReference>
<keyword evidence="1" id="KW-0808">Transferase</keyword>
<evidence type="ECO:0000256" key="3">
    <source>
        <dbReference type="ARBA" id="ARBA00022722"/>
    </source>
</evidence>
<dbReference type="InterPro" id="IPR050951">
    <property type="entry name" value="Retrovirus_Pol_polyprotein"/>
</dbReference>
<dbReference type="InterPro" id="IPR043128">
    <property type="entry name" value="Rev_trsase/Diguanyl_cyclase"/>
</dbReference>
<dbReference type="Gene3D" id="3.30.70.270">
    <property type="match status" value="2"/>
</dbReference>
<dbReference type="AlphaFoldDB" id="A0A8S3UN72"/>
<evidence type="ECO:0000256" key="4">
    <source>
        <dbReference type="ARBA" id="ARBA00022759"/>
    </source>
</evidence>
<dbReference type="InterPro" id="IPR000477">
    <property type="entry name" value="RT_dom"/>
</dbReference>
<protein>
    <recommendedName>
        <fullName evidence="9">Reverse transcriptase domain-containing protein</fullName>
    </recommendedName>
</protein>
<name>A0A8S3UN72_MYTED</name>
<evidence type="ECO:0000256" key="5">
    <source>
        <dbReference type="ARBA" id="ARBA00022801"/>
    </source>
</evidence>
<dbReference type="GO" id="GO:0016787">
    <property type="term" value="F:hydrolase activity"/>
    <property type="evidence" value="ECO:0007669"/>
    <property type="project" value="UniProtKB-KW"/>
</dbReference>
<dbReference type="InterPro" id="IPR043502">
    <property type="entry name" value="DNA/RNA_pol_sf"/>
</dbReference>
<proteinExistence type="predicted"/>
<evidence type="ECO:0000259" key="9">
    <source>
        <dbReference type="PROSITE" id="PS50878"/>
    </source>
</evidence>
<dbReference type="InterPro" id="IPR041373">
    <property type="entry name" value="RT_RNaseH"/>
</dbReference>
<evidence type="ECO:0000256" key="1">
    <source>
        <dbReference type="ARBA" id="ARBA00022679"/>
    </source>
</evidence>
<evidence type="ECO:0000256" key="2">
    <source>
        <dbReference type="ARBA" id="ARBA00022695"/>
    </source>
</evidence>
<feature type="domain" description="Reverse transcriptase" evidence="9">
    <location>
        <begin position="1"/>
        <end position="58"/>
    </location>
</feature>
<keyword evidence="5" id="KW-0378">Hydrolase</keyword>
<reference evidence="10" key="1">
    <citation type="submission" date="2021-03" db="EMBL/GenBank/DDBJ databases">
        <authorList>
            <person name="Bekaert M."/>
        </authorList>
    </citation>
    <scope>NUCLEOTIDE SEQUENCE</scope>
</reference>
<organism evidence="10 11">
    <name type="scientific">Mytilus edulis</name>
    <name type="common">Blue mussel</name>
    <dbReference type="NCBI Taxonomy" id="6550"/>
    <lineage>
        <taxon>Eukaryota</taxon>
        <taxon>Metazoa</taxon>
        <taxon>Spiralia</taxon>
        <taxon>Lophotrochozoa</taxon>
        <taxon>Mollusca</taxon>
        <taxon>Bivalvia</taxon>
        <taxon>Autobranchia</taxon>
        <taxon>Pteriomorphia</taxon>
        <taxon>Mytilida</taxon>
        <taxon>Mytiloidea</taxon>
        <taxon>Mytilidae</taxon>
        <taxon>Mytilinae</taxon>
        <taxon>Mytilus</taxon>
    </lineage>
</organism>
<dbReference type="Proteomes" id="UP000683360">
    <property type="component" value="Unassembled WGS sequence"/>
</dbReference>
<keyword evidence="11" id="KW-1185">Reference proteome</keyword>
<dbReference type="EMBL" id="CAJPWZ010002714">
    <property type="protein sequence ID" value="CAG2243771.1"/>
    <property type="molecule type" value="Genomic_DNA"/>
</dbReference>
<dbReference type="Pfam" id="PF00078">
    <property type="entry name" value="RVT_1"/>
    <property type="match status" value="1"/>
</dbReference>
<sequence length="269" mass="31145">MENTLIYLDDIIIFSSNLEDHFKQLDEVLNRLREVGLKLKPSKCDLLKPEVLYLGHIVGQDGIKPNPKISESISSWRFPKMSKNEIASPLTQLTGKNVKFVWTKDCEAAFTQLKNALMSTPVLAYPNPQLPFILDTDASNTFSSREQVLLRTDHSSLRWLFNFKDPQGQLARWHEVLSQYNFDIQHRAGIKHTNADALSRKDFDSFPVHEDKTDDWTEFHDKVDNIKDIGRTNESIRAVTRSSTKQARKPANWLQKYTASEMKELQRKR</sequence>
<accession>A0A8S3UN72</accession>
<dbReference type="GO" id="GO:0004519">
    <property type="term" value="F:endonuclease activity"/>
    <property type="evidence" value="ECO:0007669"/>
    <property type="project" value="UniProtKB-KW"/>
</dbReference>
<keyword evidence="7" id="KW-0511">Multifunctional enzyme</keyword>
<keyword evidence="3" id="KW-0540">Nuclease</keyword>
<evidence type="ECO:0000256" key="8">
    <source>
        <dbReference type="SAM" id="MobiDB-lite"/>
    </source>
</evidence>
<feature type="region of interest" description="Disordered" evidence="8">
    <location>
        <begin position="238"/>
        <end position="269"/>
    </location>
</feature>
<dbReference type="PANTHER" id="PTHR37984:SF5">
    <property type="entry name" value="PROTEIN NYNRIN-LIKE"/>
    <property type="match status" value="1"/>
</dbReference>
<dbReference type="GO" id="GO:0003964">
    <property type="term" value="F:RNA-directed DNA polymerase activity"/>
    <property type="evidence" value="ECO:0007669"/>
    <property type="project" value="UniProtKB-KW"/>
</dbReference>
<keyword evidence="6" id="KW-0695">RNA-directed DNA polymerase</keyword>
<evidence type="ECO:0000256" key="7">
    <source>
        <dbReference type="ARBA" id="ARBA00023268"/>
    </source>
</evidence>
<dbReference type="Pfam" id="PF17917">
    <property type="entry name" value="RT_RNaseH"/>
    <property type="match status" value="1"/>
</dbReference>
<evidence type="ECO:0000313" key="11">
    <source>
        <dbReference type="Proteomes" id="UP000683360"/>
    </source>
</evidence>
<dbReference type="OrthoDB" id="5860913at2759"/>
<dbReference type="SUPFAM" id="SSF56672">
    <property type="entry name" value="DNA/RNA polymerases"/>
    <property type="match status" value="1"/>
</dbReference>
<evidence type="ECO:0000313" key="10">
    <source>
        <dbReference type="EMBL" id="CAG2243771.1"/>
    </source>
</evidence>
<comment type="caution">
    <text evidence="10">The sequence shown here is derived from an EMBL/GenBank/DDBJ whole genome shotgun (WGS) entry which is preliminary data.</text>
</comment>
<dbReference type="FunFam" id="3.30.70.270:FF:000003">
    <property type="entry name" value="Transposon Ty3-G Gag-Pol polyprotein"/>
    <property type="match status" value="1"/>
</dbReference>
<dbReference type="InterPro" id="IPR041577">
    <property type="entry name" value="RT_RNaseH_2"/>
</dbReference>
<dbReference type="Pfam" id="PF17919">
    <property type="entry name" value="RT_RNaseH_2"/>
    <property type="match status" value="1"/>
</dbReference>
<gene>
    <name evidence="10" type="ORF">MEDL_55861</name>
</gene>